<keyword evidence="2" id="KW-0143">Chaperone</keyword>
<dbReference type="RefSeq" id="WP_231749776.1">
    <property type="nucleotide sequence ID" value="NZ_CP036426.1"/>
</dbReference>
<name>A0A518GVM9_9BACT</name>
<dbReference type="EMBL" id="CP036426">
    <property type="protein sequence ID" value="QDV32608.1"/>
    <property type="molecule type" value="Genomic_DNA"/>
</dbReference>
<keyword evidence="4" id="KW-1185">Reference proteome</keyword>
<evidence type="ECO:0000256" key="2">
    <source>
        <dbReference type="ARBA" id="ARBA00023186"/>
    </source>
</evidence>
<dbReference type="KEGG" id="tpla:ElP_04430"/>
<dbReference type="Pfam" id="PF01774">
    <property type="entry name" value="UreD"/>
    <property type="match status" value="1"/>
</dbReference>
<protein>
    <submittedName>
        <fullName evidence="3">Urease accessory protein UreH</fullName>
    </submittedName>
</protein>
<accession>A0A518GVM9</accession>
<comment type="similarity">
    <text evidence="1">Belongs to the UreD family.</text>
</comment>
<dbReference type="AlphaFoldDB" id="A0A518GVM9"/>
<reference evidence="3 4" key="1">
    <citation type="submission" date="2019-02" db="EMBL/GenBank/DDBJ databases">
        <title>Deep-cultivation of Planctomycetes and their phenomic and genomic characterization uncovers novel biology.</title>
        <authorList>
            <person name="Wiegand S."/>
            <person name="Jogler M."/>
            <person name="Boedeker C."/>
            <person name="Pinto D."/>
            <person name="Vollmers J."/>
            <person name="Rivas-Marin E."/>
            <person name="Kohn T."/>
            <person name="Peeters S.H."/>
            <person name="Heuer A."/>
            <person name="Rast P."/>
            <person name="Oberbeckmann S."/>
            <person name="Bunk B."/>
            <person name="Jeske O."/>
            <person name="Meyerdierks A."/>
            <person name="Storesund J.E."/>
            <person name="Kallscheuer N."/>
            <person name="Luecker S."/>
            <person name="Lage O.M."/>
            <person name="Pohl T."/>
            <person name="Merkel B.J."/>
            <person name="Hornburger P."/>
            <person name="Mueller R.-W."/>
            <person name="Bruemmer F."/>
            <person name="Labrenz M."/>
            <person name="Spormann A.M."/>
            <person name="Op den Camp H."/>
            <person name="Overmann J."/>
            <person name="Amann R."/>
            <person name="Jetten M.S.M."/>
            <person name="Mascher T."/>
            <person name="Medema M.H."/>
            <person name="Devos D.P."/>
            <person name="Kaster A.-K."/>
            <person name="Ovreas L."/>
            <person name="Rohde M."/>
            <person name="Galperin M.Y."/>
            <person name="Jogler C."/>
        </authorList>
    </citation>
    <scope>NUCLEOTIDE SEQUENCE [LARGE SCALE GENOMIC DNA]</scope>
    <source>
        <strain evidence="3 4">ElP</strain>
    </source>
</reference>
<sequence length="253" mass="27520">MPPFDLGGEPAALLYLINLTAGLLDGDGHLIELVSRAGTRAVVTGQAASRVHPAVGSFSTQQWAVEVEDDAVLVVLPGPTIPYRGSRYYQRGRVDLSPTGRILWGDIWLAGRYERGAASERFVFDRIVQDLEFRRSGLLLYRDRFRWDGPWTPDAVEWHLGDALATGSLYASGPPPASLPEPAPGLRRAAFPLDDAGFCVRWCGPPALVTEDLVRTTLSLAAEWTSGPGSPPWLLRSSGLAPNHWFSAPPARP</sequence>
<dbReference type="PANTHER" id="PTHR33643">
    <property type="entry name" value="UREASE ACCESSORY PROTEIN D"/>
    <property type="match status" value="1"/>
</dbReference>
<organism evidence="3 4">
    <name type="scientific">Tautonia plasticadhaerens</name>
    <dbReference type="NCBI Taxonomy" id="2527974"/>
    <lineage>
        <taxon>Bacteria</taxon>
        <taxon>Pseudomonadati</taxon>
        <taxon>Planctomycetota</taxon>
        <taxon>Planctomycetia</taxon>
        <taxon>Isosphaerales</taxon>
        <taxon>Isosphaeraceae</taxon>
        <taxon>Tautonia</taxon>
    </lineage>
</organism>
<evidence type="ECO:0000256" key="1">
    <source>
        <dbReference type="ARBA" id="ARBA00007177"/>
    </source>
</evidence>
<proteinExistence type="inferred from homology"/>
<gene>
    <name evidence="3" type="primary">ureH</name>
    <name evidence="3" type="ORF">ElP_04430</name>
</gene>
<evidence type="ECO:0000313" key="3">
    <source>
        <dbReference type="EMBL" id="QDV32608.1"/>
    </source>
</evidence>
<dbReference type="InterPro" id="IPR002669">
    <property type="entry name" value="UreD"/>
</dbReference>
<evidence type="ECO:0000313" key="4">
    <source>
        <dbReference type="Proteomes" id="UP000317835"/>
    </source>
</evidence>
<dbReference type="PANTHER" id="PTHR33643:SF1">
    <property type="entry name" value="UREASE ACCESSORY PROTEIN D"/>
    <property type="match status" value="1"/>
</dbReference>
<dbReference type="GO" id="GO:0016151">
    <property type="term" value="F:nickel cation binding"/>
    <property type="evidence" value="ECO:0007669"/>
    <property type="project" value="InterPro"/>
</dbReference>
<dbReference type="Proteomes" id="UP000317835">
    <property type="component" value="Chromosome"/>
</dbReference>